<dbReference type="GO" id="GO:0008270">
    <property type="term" value="F:zinc ion binding"/>
    <property type="evidence" value="ECO:0007669"/>
    <property type="project" value="UniProtKB-UniRule"/>
</dbReference>
<dbReference type="InterPro" id="IPR036398">
    <property type="entry name" value="CA_dom_sf"/>
</dbReference>
<dbReference type="GO" id="GO:0004089">
    <property type="term" value="F:carbonate dehydratase activity"/>
    <property type="evidence" value="ECO:0007669"/>
    <property type="project" value="UniProtKB-UniRule"/>
</dbReference>
<dbReference type="PANTHER" id="PTHR18952:SF271">
    <property type="entry name" value="ALPHA CARBONIC ANHYDRASE 4-RELATED"/>
    <property type="match status" value="1"/>
</dbReference>
<protein>
    <recommendedName>
        <fullName evidence="2 6">Carbonic anhydrase</fullName>
        <ecNumber evidence="2 6">4.2.1.1</ecNumber>
    </recommendedName>
</protein>
<dbReference type="Proteomes" id="UP001454036">
    <property type="component" value="Unassembled WGS sequence"/>
</dbReference>
<organism evidence="8 9">
    <name type="scientific">Lithospermum erythrorhizon</name>
    <name type="common">Purple gromwell</name>
    <name type="synonym">Lithospermum officinale var. erythrorhizon</name>
    <dbReference type="NCBI Taxonomy" id="34254"/>
    <lineage>
        <taxon>Eukaryota</taxon>
        <taxon>Viridiplantae</taxon>
        <taxon>Streptophyta</taxon>
        <taxon>Embryophyta</taxon>
        <taxon>Tracheophyta</taxon>
        <taxon>Spermatophyta</taxon>
        <taxon>Magnoliopsida</taxon>
        <taxon>eudicotyledons</taxon>
        <taxon>Gunneridae</taxon>
        <taxon>Pentapetalae</taxon>
        <taxon>asterids</taxon>
        <taxon>lamiids</taxon>
        <taxon>Boraginales</taxon>
        <taxon>Boraginaceae</taxon>
        <taxon>Boraginoideae</taxon>
        <taxon>Lithospermeae</taxon>
        <taxon>Lithospermum</taxon>
    </lineage>
</organism>
<accession>A0AAV3R9G3</accession>
<evidence type="ECO:0000259" key="7">
    <source>
        <dbReference type="PROSITE" id="PS51144"/>
    </source>
</evidence>
<dbReference type="SUPFAM" id="SSF51069">
    <property type="entry name" value="Carbonic anhydrase"/>
    <property type="match status" value="1"/>
</dbReference>
<gene>
    <name evidence="8" type="ORF">LIER_25869</name>
</gene>
<evidence type="ECO:0000256" key="6">
    <source>
        <dbReference type="RuleBase" id="RU367011"/>
    </source>
</evidence>
<evidence type="ECO:0000256" key="4">
    <source>
        <dbReference type="ARBA" id="ARBA00022833"/>
    </source>
</evidence>
<evidence type="ECO:0000313" key="9">
    <source>
        <dbReference type="Proteomes" id="UP001454036"/>
    </source>
</evidence>
<dbReference type="InterPro" id="IPR023561">
    <property type="entry name" value="Carbonic_anhydrase_a-class"/>
</dbReference>
<dbReference type="InterPro" id="IPR001148">
    <property type="entry name" value="CA_dom"/>
</dbReference>
<feature type="chain" id="PRO_5043097178" description="Carbonic anhydrase" evidence="6">
    <location>
        <begin position="29"/>
        <end position="286"/>
    </location>
</feature>
<dbReference type="GO" id="GO:0006730">
    <property type="term" value="P:one-carbon metabolic process"/>
    <property type="evidence" value="ECO:0007669"/>
    <property type="project" value="TreeGrafter"/>
</dbReference>
<reference evidence="8 9" key="1">
    <citation type="submission" date="2024-01" db="EMBL/GenBank/DDBJ databases">
        <title>The complete chloroplast genome sequence of Lithospermum erythrorhizon: insights into the phylogenetic relationship among Boraginaceae species and the maternal lineages of purple gromwells.</title>
        <authorList>
            <person name="Okada T."/>
            <person name="Watanabe K."/>
        </authorList>
    </citation>
    <scope>NUCLEOTIDE SEQUENCE [LARGE SCALE GENOMIC DNA]</scope>
</reference>
<dbReference type="InterPro" id="IPR041891">
    <property type="entry name" value="Alpha_CA_prokaryot-like"/>
</dbReference>
<dbReference type="SMART" id="SM01057">
    <property type="entry name" value="Carb_anhydrase"/>
    <property type="match status" value="1"/>
</dbReference>
<dbReference type="AlphaFoldDB" id="A0AAV3R9G3"/>
<evidence type="ECO:0000256" key="5">
    <source>
        <dbReference type="ARBA" id="ARBA00023239"/>
    </source>
</evidence>
<dbReference type="PANTHER" id="PTHR18952">
    <property type="entry name" value="CARBONIC ANHYDRASE"/>
    <property type="match status" value="1"/>
</dbReference>
<comment type="cofactor">
    <cofactor evidence="1 6">
        <name>Zn(2+)</name>
        <dbReference type="ChEBI" id="CHEBI:29105"/>
    </cofactor>
</comment>
<evidence type="ECO:0000313" key="8">
    <source>
        <dbReference type="EMBL" id="GAA0171946.1"/>
    </source>
</evidence>
<dbReference type="Pfam" id="PF00194">
    <property type="entry name" value="Carb_anhydrase"/>
    <property type="match status" value="1"/>
</dbReference>
<dbReference type="PROSITE" id="PS51144">
    <property type="entry name" value="ALPHA_CA_2"/>
    <property type="match status" value="1"/>
</dbReference>
<evidence type="ECO:0000256" key="1">
    <source>
        <dbReference type="ARBA" id="ARBA00001947"/>
    </source>
</evidence>
<dbReference type="EC" id="4.2.1.1" evidence="2 6"/>
<feature type="domain" description="Alpha-carbonic anhydrase" evidence="7">
    <location>
        <begin position="40"/>
        <end position="272"/>
    </location>
</feature>
<dbReference type="InterPro" id="IPR018338">
    <property type="entry name" value="Carbonic_anhydrase_a-class_CS"/>
</dbReference>
<name>A0AAV3R9G3_LITER</name>
<dbReference type="Gene3D" id="3.10.200.10">
    <property type="entry name" value="Alpha carbonic anhydrase"/>
    <property type="match status" value="1"/>
</dbReference>
<keyword evidence="3 6" id="KW-0479">Metal-binding</keyword>
<sequence>MAIAMSPFRNILIAFLISSSALFNICRASSGGGGEVAHEKPFTYEDTDVVKGPKKWGTLKPEWKICGNGKLQSPVDIINEIVQVQESLGSLQIMYKTTPANITNRGHDISVAWEGEAGGVIINCTHYKLAQIHWHSPSEHTVNGTSYDLEGHIVHKSVDGGIAVIGILYKIGNPDPFLSKVLGNIKTITEEGTDLGDINPNDIIFNRNQYYRYIGSLTTPPCTEGVIWTVIKEVRTVSVEQLNALKDAVHDGYEKNARPVQNANGRIINLSSQDSTIFSLVKSSTN</sequence>
<comment type="catalytic activity">
    <reaction evidence="6">
        <text>hydrogencarbonate + H(+) = CO2 + H2O</text>
        <dbReference type="Rhea" id="RHEA:10748"/>
        <dbReference type="ChEBI" id="CHEBI:15377"/>
        <dbReference type="ChEBI" id="CHEBI:15378"/>
        <dbReference type="ChEBI" id="CHEBI:16526"/>
        <dbReference type="ChEBI" id="CHEBI:17544"/>
        <dbReference type="EC" id="4.2.1.1"/>
    </reaction>
</comment>
<keyword evidence="5 6" id="KW-0456">Lyase</keyword>
<dbReference type="EMBL" id="BAABME010007889">
    <property type="protein sequence ID" value="GAA0171946.1"/>
    <property type="molecule type" value="Genomic_DNA"/>
</dbReference>
<feature type="signal peptide" evidence="6">
    <location>
        <begin position="1"/>
        <end position="28"/>
    </location>
</feature>
<evidence type="ECO:0000256" key="3">
    <source>
        <dbReference type="ARBA" id="ARBA00022723"/>
    </source>
</evidence>
<evidence type="ECO:0000256" key="2">
    <source>
        <dbReference type="ARBA" id="ARBA00012925"/>
    </source>
</evidence>
<keyword evidence="9" id="KW-1185">Reference proteome</keyword>
<comment type="similarity">
    <text evidence="6">Belongs to the alpha-carbonic anhydrase family.</text>
</comment>
<dbReference type="PROSITE" id="PS00162">
    <property type="entry name" value="ALPHA_CA_1"/>
    <property type="match status" value="1"/>
</dbReference>
<keyword evidence="6" id="KW-0732">Signal</keyword>
<proteinExistence type="inferred from homology"/>
<keyword evidence="4 6" id="KW-0862">Zinc</keyword>
<dbReference type="CDD" id="cd03124">
    <property type="entry name" value="alpha_CA_prokaryotic_like"/>
    <property type="match status" value="1"/>
</dbReference>
<comment type="function">
    <text evidence="6">Reversible hydration of carbon dioxide.</text>
</comment>
<comment type="caution">
    <text evidence="8">The sequence shown here is derived from an EMBL/GenBank/DDBJ whole genome shotgun (WGS) entry which is preliminary data.</text>
</comment>